<evidence type="ECO:0000313" key="1">
    <source>
        <dbReference type="EMBL" id="KAG0433598.1"/>
    </source>
</evidence>
<name>A0AC60QH80_IXOPE</name>
<organism evidence="1 2">
    <name type="scientific">Ixodes persulcatus</name>
    <name type="common">Taiga tick</name>
    <dbReference type="NCBI Taxonomy" id="34615"/>
    <lineage>
        <taxon>Eukaryota</taxon>
        <taxon>Metazoa</taxon>
        <taxon>Ecdysozoa</taxon>
        <taxon>Arthropoda</taxon>
        <taxon>Chelicerata</taxon>
        <taxon>Arachnida</taxon>
        <taxon>Acari</taxon>
        <taxon>Parasitiformes</taxon>
        <taxon>Ixodida</taxon>
        <taxon>Ixodoidea</taxon>
        <taxon>Ixodidae</taxon>
        <taxon>Ixodinae</taxon>
        <taxon>Ixodes</taxon>
    </lineage>
</organism>
<dbReference type="EMBL" id="JABSTQ010009045">
    <property type="protein sequence ID" value="KAG0433598.1"/>
    <property type="molecule type" value="Genomic_DNA"/>
</dbReference>
<sequence length="279" mass="31933">NDDVGDVLRGFWELESIGIADRPCRKTEVHNEVLTEFNETIKKVEGRYEPKGVLGLLRRRDKNTLAVPIEKVLNFVTGRRPTTLPSKSLDKIGESTKGELTRRWRHRQKVMDSFWRRWKKEYLLQLRSAHQSTETQVNSLKDGDVVLVHEEKALRIQWRVGRIEGVQRGRDGHVRSCLVRLPNGTILRRPVQLLYPLELAIHGDLRSDFGLRGPRVSRPFLPGRRAPFDDLQLRARHSGGGGGPLSVSTSGKIWQQRTINQKLRGLRAHSEDVTGEEPL</sequence>
<comment type="caution">
    <text evidence="1">The sequence shown here is derived from an EMBL/GenBank/DDBJ whole genome shotgun (WGS) entry which is preliminary data.</text>
</comment>
<evidence type="ECO:0000313" key="2">
    <source>
        <dbReference type="Proteomes" id="UP000805193"/>
    </source>
</evidence>
<proteinExistence type="predicted"/>
<gene>
    <name evidence="1" type="ORF">HPB47_019781</name>
</gene>
<dbReference type="Proteomes" id="UP000805193">
    <property type="component" value="Unassembled WGS sequence"/>
</dbReference>
<feature type="non-terminal residue" evidence="1">
    <location>
        <position position="1"/>
    </location>
</feature>
<reference evidence="1 2" key="1">
    <citation type="journal article" date="2020" name="Cell">
        <title>Large-Scale Comparative Analyses of Tick Genomes Elucidate Their Genetic Diversity and Vector Capacities.</title>
        <authorList>
            <consortium name="Tick Genome and Microbiome Consortium (TIGMIC)"/>
            <person name="Jia N."/>
            <person name="Wang J."/>
            <person name="Shi W."/>
            <person name="Du L."/>
            <person name="Sun Y."/>
            <person name="Zhan W."/>
            <person name="Jiang J.F."/>
            <person name="Wang Q."/>
            <person name="Zhang B."/>
            <person name="Ji P."/>
            <person name="Bell-Sakyi L."/>
            <person name="Cui X.M."/>
            <person name="Yuan T.T."/>
            <person name="Jiang B.G."/>
            <person name="Yang W.F."/>
            <person name="Lam T.T."/>
            <person name="Chang Q.C."/>
            <person name="Ding S.J."/>
            <person name="Wang X.J."/>
            <person name="Zhu J.G."/>
            <person name="Ruan X.D."/>
            <person name="Zhao L."/>
            <person name="Wei J.T."/>
            <person name="Ye R.Z."/>
            <person name="Que T.C."/>
            <person name="Du C.H."/>
            <person name="Zhou Y.H."/>
            <person name="Cheng J.X."/>
            <person name="Dai P.F."/>
            <person name="Guo W.B."/>
            <person name="Han X.H."/>
            <person name="Huang E.J."/>
            <person name="Li L.F."/>
            <person name="Wei W."/>
            <person name="Gao Y.C."/>
            <person name="Liu J.Z."/>
            <person name="Shao H.Z."/>
            <person name="Wang X."/>
            <person name="Wang C.C."/>
            <person name="Yang T.C."/>
            <person name="Huo Q.B."/>
            <person name="Li W."/>
            <person name="Chen H.Y."/>
            <person name="Chen S.E."/>
            <person name="Zhou L.G."/>
            <person name="Ni X.B."/>
            <person name="Tian J.H."/>
            <person name="Sheng Y."/>
            <person name="Liu T."/>
            <person name="Pan Y.S."/>
            <person name="Xia L.Y."/>
            <person name="Li J."/>
            <person name="Zhao F."/>
            <person name="Cao W.C."/>
        </authorList>
    </citation>
    <scope>NUCLEOTIDE SEQUENCE [LARGE SCALE GENOMIC DNA]</scope>
    <source>
        <strain evidence="1">Iper-2018</strain>
    </source>
</reference>
<accession>A0AC60QH80</accession>
<keyword evidence="2" id="KW-1185">Reference proteome</keyword>
<protein>
    <submittedName>
        <fullName evidence="1">Uncharacterized protein</fullName>
    </submittedName>
</protein>